<evidence type="ECO:0000313" key="5">
    <source>
        <dbReference type="Proteomes" id="UP000505377"/>
    </source>
</evidence>
<dbReference type="SUPFAM" id="SSF46689">
    <property type="entry name" value="Homeodomain-like"/>
    <property type="match status" value="1"/>
</dbReference>
<dbReference type="AlphaFoldDB" id="A0A6M6JN30"/>
<name>A0A6M6JN30_9PSEU</name>
<evidence type="ECO:0000313" key="4">
    <source>
        <dbReference type="EMBL" id="QJY48032.1"/>
    </source>
</evidence>
<dbReference type="InterPro" id="IPR001647">
    <property type="entry name" value="HTH_TetR"/>
</dbReference>
<evidence type="ECO:0000259" key="3">
    <source>
        <dbReference type="PROSITE" id="PS50977"/>
    </source>
</evidence>
<protein>
    <recommendedName>
        <fullName evidence="3">HTH tetR-type domain-containing protein</fullName>
    </recommendedName>
</protein>
<gene>
    <name evidence="4" type="ORF">HOP40_21360</name>
</gene>
<sequence length="189" mass="20717">MSRLRAAALELAALHPSTELTVSAITHRAGVGREEFHRHVSSPVQLLAEALGDELLSEFDAIKGTPADAMPRTKARLSLEHISKWIDVYRGPIRVELMTALRQTLAPAFRMINEEHLRSHPERLPAGISVDDDWAIEFFAAYVTGGGMAAIESWVDGPDLDVERGLTLLATAAPSFWHARPEASRTTSS</sequence>
<dbReference type="PROSITE" id="PS50977">
    <property type="entry name" value="HTH_TETR_2"/>
    <property type="match status" value="1"/>
</dbReference>
<accession>A0A6M6JN30</accession>
<dbReference type="RefSeq" id="WP_172161295.1">
    <property type="nucleotide sequence ID" value="NZ_CP053564.1"/>
</dbReference>
<dbReference type="EMBL" id="CP053564">
    <property type="protein sequence ID" value="QJY48032.1"/>
    <property type="molecule type" value="Genomic_DNA"/>
</dbReference>
<dbReference type="Proteomes" id="UP000505377">
    <property type="component" value="Chromosome"/>
</dbReference>
<evidence type="ECO:0000256" key="2">
    <source>
        <dbReference type="PROSITE-ProRule" id="PRU00335"/>
    </source>
</evidence>
<dbReference type="GO" id="GO:0003677">
    <property type="term" value="F:DNA binding"/>
    <property type="evidence" value="ECO:0007669"/>
    <property type="project" value="UniProtKB-UniRule"/>
</dbReference>
<proteinExistence type="predicted"/>
<reference evidence="4 5" key="1">
    <citation type="submission" date="2020-05" db="EMBL/GenBank/DDBJ databases">
        <authorList>
            <person name="Mo P."/>
        </authorList>
    </citation>
    <scope>NUCLEOTIDE SEQUENCE [LARGE SCALE GENOMIC DNA]</scope>
    <source>
        <strain evidence="4 5">Gen01</strain>
    </source>
</reference>
<dbReference type="KEGG" id="pbro:HOP40_21360"/>
<dbReference type="InterPro" id="IPR009057">
    <property type="entry name" value="Homeodomain-like_sf"/>
</dbReference>
<organism evidence="4 5">
    <name type="scientific">Pseudonocardia broussonetiae</name>
    <dbReference type="NCBI Taxonomy" id="2736640"/>
    <lineage>
        <taxon>Bacteria</taxon>
        <taxon>Bacillati</taxon>
        <taxon>Actinomycetota</taxon>
        <taxon>Actinomycetes</taxon>
        <taxon>Pseudonocardiales</taxon>
        <taxon>Pseudonocardiaceae</taxon>
        <taxon>Pseudonocardia</taxon>
    </lineage>
</organism>
<feature type="DNA-binding region" description="H-T-H motif" evidence="2">
    <location>
        <begin position="21"/>
        <end position="40"/>
    </location>
</feature>
<evidence type="ECO:0000256" key="1">
    <source>
        <dbReference type="ARBA" id="ARBA00023125"/>
    </source>
</evidence>
<dbReference type="Gene3D" id="1.10.357.10">
    <property type="entry name" value="Tetracycline Repressor, domain 2"/>
    <property type="match status" value="1"/>
</dbReference>
<keyword evidence="1 2" id="KW-0238">DNA-binding</keyword>
<feature type="domain" description="HTH tetR-type" evidence="3">
    <location>
        <begin position="1"/>
        <end position="58"/>
    </location>
</feature>
<keyword evidence="5" id="KW-1185">Reference proteome</keyword>